<name>A0A8T2TV49_CERRI</name>
<gene>
    <name evidence="5" type="ORF">KP509_10G015300</name>
</gene>
<dbReference type="PANTHER" id="PTHR31744">
    <property type="entry name" value="PROTEIN CUP-SHAPED COTYLEDON 2-RELATED"/>
    <property type="match status" value="1"/>
</dbReference>
<evidence type="ECO:0000256" key="1">
    <source>
        <dbReference type="ARBA" id="ARBA00023015"/>
    </source>
</evidence>
<proteinExistence type="predicted"/>
<keyword evidence="1" id="KW-0805">Transcription regulation</keyword>
<evidence type="ECO:0000313" key="5">
    <source>
        <dbReference type="EMBL" id="KAH7426742.1"/>
    </source>
</evidence>
<protein>
    <recommendedName>
        <fullName evidence="4">NAC domain-containing protein</fullName>
    </recommendedName>
</protein>
<organism evidence="5 6">
    <name type="scientific">Ceratopteris richardii</name>
    <name type="common">Triangle waterfern</name>
    <dbReference type="NCBI Taxonomy" id="49495"/>
    <lineage>
        <taxon>Eukaryota</taxon>
        <taxon>Viridiplantae</taxon>
        <taxon>Streptophyta</taxon>
        <taxon>Embryophyta</taxon>
        <taxon>Tracheophyta</taxon>
        <taxon>Polypodiopsida</taxon>
        <taxon>Polypodiidae</taxon>
        <taxon>Polypodiales</taxon>
        <taxon>Pteridineae</taxon>
        <taxon>Pteridaceae</taxon>
        <taxon>Parkerioideae</taxon>
        <taxon>Ceratopteris</taxon>
    </lineage>
</organism>
<evidence type="ECO:0000256" key="2">
    <source>
        <dbReference type="ARBA" id="ARBA00023163"/>
    </source>
</evidence>
<dbReference type="Proteomes" id="UP000825935">
    <property type="component" value="Chromosome 10"/>
</dbReference>
<keyword evidence="3" id="KW-0539">Nucleus</keyword>
<dbReference type="InterPro" id="IPR036093">
    <property type="entry name" value="NAC_dom_sf"/>
</dbReference>
<dbReference type="EMBL" id="CM035415">
    <property type="protein sequence ID" value="KAH7426742.1"/>
    <property type="molecule type" value="Genomic_DNA"/>
</dbReference>
<evidence type="ECO:0000256" key="3">
    <source>
        <dbReference type="ARBA" id="ARBA00023242"/>
    </source>
</evidence>
<reference evidence="5" key="1">
    <citation type="submission" date="2021-08" db="EMBL/GenBank/DDBJ databases">
        <title>WGS assembly of Ceratopteris richardii.</title>
        <authorList>
            <person name="Marchant D.B."/>
            <person name="Chen G."/>
            <person name="Jenkins J."/>
            <person name="Shu S."/>
            <person name="Leebens-Mack J."/>
            <person name="Grimwood J."/>
            <person name="Schmutz J."/>
            <person name="Soltis P."/>
            <person name="Soltis D."/>
            <person name="Chen Z.-H."/>
        </authorList>
    </citation>
    <scope>NUCLEOTIDE SEQUENCE</scope>
    <source>
        <strain evidence="5">Whitten #5841</strain>
        <tissue evidence="5">Leaf</tissue>
    </source>
</reference>
<dbReference type="Gene3D" id="2.170.150.80">
    <property type="entry name" value="NAC domain"/>
    <property type="match status" value="1"/>
</dbReference>
<dbReference type="GO" id="GO:0006355">
    <property type="term" value="P:regulation of DNA-templated transcription"/>
    <property type="evidence" value="ECO:0007669"/>
    <property type="project" value="InterPro"/>
</dbReference>
<comment type="caution">
    <text evidence="5">The sequence shown here is derived from an EMBL/GenBank/DDBJ whole genome shotgun (WGS) entry which is preliminary data.</text>
</comment>
<dbReference type="PANTHER" id="PTHR31744:SF194">
    <property type="entry name" value="OS01G0888300 PROTEIN"/>
    <property type="match status" value="1"/>
</dbReference>
<evidence type="ECO:0000313" key="6">
    <source>
        <dbReference type="Proteomes" id="UP000825935"/>
    </source>
</evidence>
<dbReference type="Pfam" id="PF02365">
    <property type="entry name" value="NAM"/>
    <property type="match status" value="1"/>
</dbReference>
<dbReference type="GO" id="GO:0003677">
    <property type="term" value="F:DNA binding"/>
    <property type="evidence" value="ECO:0007669"/>
    <property type="project" value="InterPro"/>
</dbReference>
<dbReference type="InterPro" id="IPR003441">
    <property type="entry name" value="NAC-dom"/>
</dbReference>
<dbReference type="AlphaFoldDB" id="A0A8T2TV49"/>
<dbReference type="PROSITE" id="PS51005">
    <property type="entry name" value="NAC"/>
    <property type="match status" value="1"/>
</dbReference>
<dbReference type="SUPFAM" id="SSF101941">
    <property type="entry name" value="NAC domain"/>
    <property type="match status" value="1"/>
</dbReference>
<keyword evidence="6" id="KW-1185">Reference proteome</keyword>
<dbReference type="OrthoDB" id="1880352at2759"/>
<keyword evidence="2" id="KW-0804">Transcription</keyword>
<sequence>MGKQESSIMPVSVGSWNEETVTQEMMNFWSSNPNRWCSTPSSCDSGSLPQIFASNDGDDDELINKFQCQKPGYRCRSENDAVLGTSNVSITSPLFHLHKGLNVQTHFSSPLNLQLNQMPGYRFRPTDEELVLYYLFPKVYHNVNPRLTSYSVDHIREVDLYRYEPSELANGGDKGHENEWFFFVERRIEASNRRRPSRRTKCGFWKATGTDKIVKLANPPVVKKSNDSQPNLEAPRGLRKTLVYYQGKAPKGCRTPWIMHEFRLANENNSNCAYQNSTETTITLCKIYKKRASAAS</sequence>
<evidence type="ECO:0000259" key="4">
    <source>
        <dbReference type="PROSITE" id="PS51005"/>
    </source>
</evidence>
<feature type="domain" description="NAC" evidence="4">
    <location>
        <begin position="117"/>
        <end position="290"/>
    </location>
</feature>
<accession>A0A8T2TV49</accession>